<dbReference type="InterPro" id="IPR048361">
    <property type="entry name" value="Vps52_C"/>
</dbReference>
<dbReference type="Proteomes" id="UP000054408">
    <property type="component" value="Unassembled WGS sequence"/>
</dbReference>
<dbReference type="GeneID" id="25567203"/>
<dbReference type="OrthoDB" id="19482at2759"/>
<dbReference type="GO" id="GO:0019905">
    <property type="term" value="F:syntaxin binding"/>
    <property type="evidence" value="ECO:0007669"/>
    <property type="project" value="TreeGrafter"/>
</dbReference>
<protein>
    <submittedName>
        <fullName evidence="9">Vps52/Sac2 family protein</fullName>
    </submittedName>
</protein>
<feature type="region of interest" description="Disordered" evidence="6">
    <location>
        <begin position="15"/>
        <end position="75"/>
    </location>
</feature>
<dbReference type="RefSeq" id="XP_013755208.1">
    <property type="nucleotide sequence ID" value="XM_013899754.1"/>
</dbReference>
<name>A0A0L0DMN1_THETB</name>
<dbReference type="Pfam" id="PF04129">
    <property type="entry name" value="Vps52_CC"/>
    <property type="match status" value="1"/>
</dbReference>
<evidence type="ECO:0000256" key="3">
    <source>
        <dbReference type="ARBA" id="ARBA00022448"/>
    </source>
</evidence>
<reference evidence="9 10" key="1">
    <citation type="submission" date="2010-05" db="EMBL/GenBank/DDBJ databases">
        <title>The Genome Sequence of Thecamonas trahens ATCC 50062.</title>
        <authorList>
            <consortium name="The Broad Institute Genome Sequencing Platform"/>
            <person name="Russ C."/>
            <person name="Cuomo C."/>
            <person name="Shea T."/>
            <person name="Young S.K."/>
            <person name="Zeng Q."/>
            <person name="Koehrsen M."/>
            <person name="Haas B."/>
            <person name="Borodovsky M."/>
            <person name="Guigo R."/>
            <person name="Alvarado L."/>
            <person name="Berlin A."/>
            <person name="Bochicchio J."/>
            <person name="Borenstein D."/>
            <person name="Chapman S."/>
            <person name="Chen Z."/>
            <person name="Freedman E."/>
            <person name="Gellesch M."/>
            <person name="Goldberg J."/>
            <person name="Griggs A."/>
            <person name="Gujja S."/>
            <person name="Heilman E."/>
            <person name="Heiman D."/>
            <person name="Hepburn T."/>
            <person name="Howarth C."/>
            <person name="Jen D."/>
            <person name="Larson L."/>
            <person name="Mehta T."/>
            <person name="Park D."/>
            <person name="Pearson M."/>
            <person name="Roberts A."/>
            <person name="Saif S."/>
            <person name="Shenoy N."/>
            <person name="Sisk P."/>
            <person name="Stolte C."/>
            <person name="Sykes S."/>
            <person name="Thomson T."/>
            <person name="Walk T."/>
            <person name="White J."/>
            <person name="Yandava C."/>
            <person name="Burger G."/>
            <person name="Gray M.W."/>
            <person name="Holland P.W.H."/>
            <person name="King N."/>
            <person name="Lang F.B.F."/>
            <person name="Roger A.J."/>
            <person name="Ruiz-Trillo I."/>
            <person name="Lander E."/>
            <person name="Nusbaum C."/>
        </authorList>
    </citation>
    <scope>NUCLEOTIDE SEQUENCE [LARGE SCALE GENOMIC DNA]</scope>
    <source>
        <strain evidence="9 10">ATCC 50062</strain>
    </source>
</reference>
<keyword evidence="5" id="KW-0333">Golgi apparatus</keyword>
<feature type="compositionally biased region" description="Basic and acidic residues" evidence="6">
    <location>
        <begin position="63"/>
        <end position="75"/>
    </location>
</feature>
<feature type="domain" description="Vps52 C-terminal" evidence="8">
    <location>
        <begin position="348"/>
        <end position="628"/>
    </location>
</feature>
<proteinExistence type="inferred from homology"/>
<evidence type="ECO:0000256" key="2">
    <source>
        <dbReference type="ARBA" id="ARBA00008180"/>
    </source>
</evidence>
<comment type="subcellular location">
    <subcellularLocation>
        <location evidence="1">Golgi apparatus</location>
        <location evidence="1">trans-Golgi network</location>
    </subcellularLocation>
</comment>
<dbReference type="GO" id="GO:0032456">
    <property type="term" value="P:endocytic recycling"/>
    <property type="evidence" value="ECO:0007669"/>
    <property type="project" value="TreeGrafter"/>
</dbReference>
<accession>A0A0L0DMN1</accession>
<evidence type="ECO:0000256" key="1">
    <source>
        <dbReference type="ARBA" id="ARBA00004601"/>
    </source>
</evidence>
<gene>
    <name evidence="9" type="ORF">AMSG_08528</name>
</gene>
<dbReference type="PANTHER" id="PTHR14190">
    <property type="entry name" value="SUPPRESSOR OF ACTIN MUTATIONS 2/VACUOLAR PROTEIN SORTING 52"/>
    <property type="match status" value="1"/>
</dbReference>
<dbReference type="InterPro" id="IPR048319">
    <property type="entry name" value="Vps52_CC"/>
</dbReference>
<evidence type="ECO:0000256" key="5">
    <source>
        <dbReference type="ARBA" id="ARBA00023034"/>
    </source>
</evidence>
<evidence type="ECO:0000256" key="4">
    <source>
        <dbReference type="ARBA" id="ARBA00022927"/>
    </source>
</evidence>
<dbReference type="Pfam" id="PF20655">
    <property type="entry name" value="Vps52_C"/>
    <property type="match status" value="1"/>
</dbReference>
<keyword evidence="3" id="KW-0813">Transport</keyword>
<evidence type="ECO:0000259" key="8">
    <source>
        <dbReference type="Pfam" id="PF20655"/>
    </source>
</evidence>
<dbReference type="eggNOG" id="KOG1961">
    <property type="taxonomic scope" value="Eukaryota"/>
</dbReference>
<keyword evidence="4" id="KW-0653">Protein transport</keyword>
<comment type="similarity">
    <text evidence="2">Belongs to the VPS52 family.</text>
</comment>
<evidence type="ECO:0000313" key="9">
    <source>
        <dbReference type="EMBL" id="KNC52658.1"/>
    </source>
</evidence>
<organism evidence="9 10">
    <name type="scientific">Thecamonas trahens ATCC 50062</name>
    <dbReference type="NCBI Taxonomy" id="461836"/>
    <lineage>
        <taxon>Eukaryota</taxon>
        <taxon>Apusozoa</taxon>
        <taxon>Apusomonadida</taxon>
        <taxon>Apusomonadidae</taxon>
        <taxon>Thecamonas</taxon>
    </lineage>
</organism>
<dbReference type="STRING" id="461836.A0A0L0DMN1"/>
<dbReference type="AlphaFoldDB" id="A0A0L0DMN1"/>
<feature type="compositionally biased region" description="Gly residues" evidence="6">
    <location>
        <begin position="20"/>
        <end position="40"/>
    </location>
</feature>
<dbReference type="GO" id="GO:0005829">
    <property type="term" value="C:cytosol"/>
    <property type="evidence" value="ECO:0007669"/>
    <property type="project" value="GOC"/>
</dbReference>
<dbReference type="GO" id="GO:0015031">
    <property type="term" value="P:protein transport"/>
    <property type="evidence" value="ECO:0007669"/>
    <property type="project" value="UniProtKB-KW"/>
</dbReference>
<dbReference type="EMBL" id="GL349474">
    <property type="protein sequence ID" value="KNC52658.1"/>
    <property type="molecule type" value="Genomic_DNA"/>
</dbReference>
<dbReference type="GO" id="GO:0006896">
    <property type="term" value="P:Golgi to vacuole transport"/>
    <property type="evidence" value="ECO:0007669"/>
    <property type="project" value="TreeGrafter"/>
</dbReference>
<feature type="domain" description="Vps52 coiled-coil" evidence="7">
    <location>
        <begin position="158"/>
        <end position="330"/>
    </location>
</feature>
<dbReference type="OMA" id="IHVVMVE"/>
<dbReference type="InterPro" id="IPR007258">
    <property type="entry name" value="Vps52"/>
</dbReference>
<dbReference type="GO" id="GO:0042147">
    <property type="term" value="P:retrograde transport, endosome to Golgi"/>
    <property type="evidence" value="ECO:0007669"/>
    <property type="project" value="TreeGrafter"/>
</dbReference>
<dbReference type="GO" id="GO:0000938">
    <property type="term" value="C:GARP complex"/>
    <property type="evidence" value="ECO:0007669"/>
    <property type="project" value="TreeGrafter"/>
</dbReference>
<keyword evidence="10" id="KW-1185">Reference proteome</keyword>
<evidence type="ECO:0000256" key="6">
    <source>
        <dbReference type="SAM" id="MobiDB-lite"/>
    </source>
</evidence>
<evidence type="ECO:0000259" key="7">
    <source>
        <dbReference type="Pfam" id="PF04129"/>
    </source>
</evidence>
<sequence length="797" mass="88653">MDDELDIQVDNVDGLRSALFGGGSGGGGGQGQRGQEGAPGGAAAAVPSGDDREERQQKKKKRREEGRGTDEERLRKDLMDAGEKAGAEETQFVDIDSLDIGSLDITRHEIEFGENELAQFAQHPLLAKVLEDEEADLDAFASELEAKLREVEGASVEDYVQQAESFAQLHNEIESADAILASMEGLLSGFQAGLGGISAEIRNLQARSVALNIKLTNRKELSAQLQRAVDDMVVSSRFVHGIRDDPVDEQYMELLRELNGKIAFTQSDMASNTKAMQELVPALNELRLMAIAKVREFLLGVVYSFRRPKTNVQIVQTGKLLKYKELYAFVVENGRDVADEVRRAYEATIGKIYYTYFKWYVGAMLKLQTPIAHKTDLLGVKESSKRSFFSKAAKSRKLVFSLGNRGTVLDDINQPAAMPNELSAGKAKYPFEVLFRSISALVADTATTEYLFDIAFFGKEEVFHNVFTKATEVIVSMLGDYLSSSWDCIGILLCARISHMQQEIMARRSVPALENFLNCVRLMLWPRFAMVLNKHLESLAELDPRTLAALDEHALYITRRFAEFVAAIIEVNHGYKDLSLQLQRMTRSMEGFLLRASQALPDPSLAVVFLINNYDLILTILDERLPNAPYARSWRELIQQHIEVYAEDRLRSAFAPLLDFVHDGFPILAELQDVAEAEASGTSSDNGPRASVAELRTALANMVRAHDVAAVADTFAASWKDALAATTDHILTTFDNLLNSAEVIKYTVGQLLTYYSKFVGIIDASKTRRPKSLVDLHKMRHFCKDFVASKTDFAARS</sequence>
<evidence type="ECO:0000313" key="10">
    <source>
        <dbReference type="Proteomes" id="UP000054408"/>
    </source>
</evidence>
<dbReference type="PANTHER" id="PTHR14190:SF7">
    <property type="entry name" value="VACUOLAR PROTEIN SORTING-ASSOCIATED PROTEIN 52 HOMOLOG"/>
    <property type="match status" value="1"/>
</dbReference>